<evidence type="ECO:0000313" key="4">
    <source>
        <dbReference type="EMBL" id="MDQ7907493.1"/>
    </source>
</evidence>
<dbReference type="SUPFAM" id="SSF54637">
    <property type="entry name" value="Thioesterase/thiol ester dehydrase-isomerase"/>
    <property type="match status" value="2"/>
</dbReference>
<feature type="domain" description="MaoC-like" evidence="2">
    <location>
        <begin position="162"/>
        <end position="266"/>
    </location>
</feature>
<sequence length="283" mass="29904">MSLDVGVVGQPWPPEPRTWSSSDALLYALGVGAGSDERFDELAFVTENSAGRPQQVLPSFVVTLASLGLDPRLGGFELSQVLHAGMEIELRAALPPEGSVEADTVAEAILDKGRDAIVVLRTTLRDPHTGAPVAVTRSTSLVLGEGGFGGGRGPAPAEWRLPARDPDASLRMETRVEQALLYRLSGDRNPLHSDPVAAARAGFPRPVLHGLCTFGVAARALLHAYAGGDPGRFGRMGVRFTAPVYPGQDLLVNVWKTGGGVQFQARAGDRVVLDRGVFALRAS</sequence>
<dbReference type="InterPro" id="IPR029069">
    <property type="entry name" value="HotDog_dom_sf"/>
</dbReference>
<organism evidence="4 5">
    <name type="scientific">Phytohabitans maris</name>
    <dbReference type="NCBI Taxonomy" id="3071409"/>
    <lineage>
        <taxon>Bacteria</taxon>
        <taxon>Bacillati</taxon>
        <taxon>Actinomycetota</taxon>
        <taxon>Actinomycetes</taxon>
        <taxon>Micromonosporales</taxon>
        <taxon>Micromonosporaceae</taxon>
    </lineage>
</organism>
<dbReference type="RefSeq" id="WP_308714771.1">
    <property type="nucleotide sequence ID" value="NZ_JAVHUY010000022.1"/>
</dbReference>
<dbReference type="EMBL" id="JAVHUY010000022">
    <property type="protein sequence ID" value="MDQ7907493.1"/>
    <property type="molecule type" value="Genomic_DNA"/>
</dbReference>
<dbReference type="Pfam" id="PF01575">
    <property type="entry name" value="MaoC_dehydratas"/>
    <property type="match status" value="1"/>
</dbReference>
<reference evidence="4 5" key="1">
    <citation type="submission" date="2023-08" db="EMBL/GenBank/DDBJ databases">
        <title>Phytohabitans sansha sp. nov., isolated from marine sediment.</title>
        <authorList>
            <person name="Zhao Y."/>
            <person name="Yi K."/>
        </authorList>
    </citation>
    <scope>NUCLEOTIDE SEQUENCE [LARGE SCALE GENOMIC DNA]</scope>
    <source>
        <strain evidence="4 5">ZYX-F-186</strain>
    </source>
</reference>
<comment type="similarity">
    <text evidence="1">Belongs to the enoyl-CoA hydratase/isomerase family.</text>
</comment>
<keyword evidence="5" id="KW-1185">Reference proteome</keyword>
<gene>
    <name evidence="4" type="ORF">RB614_23520</name>
</gene>
<dbReference type="CDD" id="cd03448">
    <property type="entry name" value="HDE_HSD"/>
    <property type="match status" value="1"/>
</dbReference>
<proteinExistence type="inferred from homology"/>
<name>A0ABU0ZKI5_9ACTN</name>
<dbReference type="PANTHER" id="PTHR13078:SF56">
    <property type="entry name" value="PEROXISOMAL MULTIFUNCTIONAL ENZYME TYPE 2"/>
    <property type="match status" value="1"/>
</dbReference>
<dbReference type="InterPro" id="IPR002539">
    <property type="entry name" value="MaoC-like_dom"/>
</dbReference>
<protein>
    <submittedName>
        <fullName evidence="4">MaoC/PaaZ C-terminal domain-containing protein</fullName>
    </submittedName>
</protein>
<feature type="domain" description="Peroxisomal multifunctional enzyme type 2-like N-terminal" evidence="3">
    <location>
        <begin position="20"/>
        <end position="144"/>
    </location>
</feature>
<accession>A0ABU0ZKI5</accession>
<dbReference type="Gene3D" id="3.10.129.10">
    <property type="entry name" value="Hotdog Thioesterase"/>
    <property type="match status" value="1"/>
</dbReference>
<dbReference type="Proteomes" id="UP001230908">
    <property type="component" value="Unassembled WGS sequence"/>
</dbReference>
<evidence type="ECO:0000313" key="5">
    <source>
        <dbReference type="Proteomes" id="UP001230908"/>
    </source>
</evidence>
<evidence type="ECO:0000256" key="1">
    <source>
        <dbReference type="ARBA" id="ARBA00005254"/>
    </source>
</evidence>
<dbReference type="InterPro" id="IPR054357">
    <property type="entry name" value="MFE-2_N"/>
</dbReference>
<dbReference type="PANTHER" id="PTHR13078">
    <property type="entry name" value="PEROXISOMAL MULTIFUNCTIONAL ENZYME TYPE 2-RELATED"/>
    <property type="match status" value="1"/>
</dbReference>
<evidence type="ECO:0000259" key="2">
    <source>
        <dbReference type="Pfam" id="PF01575"/>
    </source>
</evidence>
<evidence type="ECO:0000259" key="3">
    <source>
        <dbReference type="Pfam" id="PF22622"/>
    </source>
</evidence>
<comment type="caution">
    <text evidence="4">The sequence shown here is derived from an EMBL/GenBank/DDBJ whole genome shotgun (WGS) entry which is preliminary data.</text>
</comment>
<dbReference type="Pfam" id="PF22622">
    <property type="entry name" value="MFE-2_hydrat-2_N"/>
    <property type="match status" value="1"/>
</dbReference>